<dbReference type="Pfam" id="PF10531">
    <property type="entry name" value="SLBB"/>
    <property type="match status" value="1"/>
</dbReference>
<evidence type="ECO:0000256" key="6">
    <source>
        <dbReference type="ARBA" id="ARBA00023004"/>
    </source>
</evidence>
<dbReference type="AlphaFoldDB" id="A0A265DU09"/>
<accession>A0A265DU09</accession>
<dbReference type="Gene3D" id="1.10.10.1590">
    <property type="entry name" value="NADH-quinone oxidoreductase subunit E"/>
    <property type="match status" value="1"/>
</dbReference>
<keyword evidence="7" id="KW-0411">Iron-sulfur</keyword>
<dbReference type="Gene3D" id="3.10.20.600">
    <property type="match status" value="1"/>
</dbReference>
<evidence type="ECO:0000313" key="12">
    <source>
        <dbReference type="EMBL" id="OZT72726.1"/>
    </source>
</evidence>
<dbReference type="SUPFAM" id="SSF142984">
    <property type="entry name" value="Nqo1 middle domain-like"/>
    <property type="match status" value="1"/>
</dbReference>
<evidence type="ECO:0000259" key="10">
    <source>
        <dbReference type="SMART" id="SM00928"/>
    </source>
</evidence>
<dbReference type="PANTHER" id="PTHR43578:SF3">
    <property type="entry name" value="NADH-QUINONE OXIDOREDUCTASE SUBUNIT F"/>
    <property type="match status" value="1"/>
</dbReference>
<organism evidence="11 13">
    <name type="scientific">Vreelandella boliviensis LC1</name>
    <dbReference type="NCBI Taxonomy" id="1072583"/>
    <lineage>
        <taxon>Bacteria</taxon>
        <taxon>Pseudomonadati</taxon>
        <taxon>Pseudomonadota</taxon>
        <taxon>Gammaproteobacteria</taxon>
        <taxon>Oceanospirillales</taxon>
        <taxon>Halomonadaceae</taxon>
        <taxon>Vreelandella</taxon>
    </lineage>
</organism>
<reference evidence="12 14" key="2">
    <citation type="submission" date="2017-07" db="EMBL/GenBank/DDBJ databases">
        <title>Shotgun whole genome sequences of three halophilic bacterial isolates.</title>
        <authorList>
            <person name="Pozzo T."/>
            <person name="Higdon S.M."/>
            <person name="Quillaguaman J."/>
        </authorList>
    </citation>
    <scope>NUCLEOTIDE SEQUENCE [LARGE SCALE GENOMIC DNA]</scope>
    <source>
        <strain evidence="12 14">LC1</strain>
    </source>
</reference>
<dbReference type="PROSITE" id="PS00644">
    <property type="entry name" value="COMPLEX1_51K_1"/>
    <property type="match status" value="1"/>
</dbReference>
<dbReference type="CDD" id="cd03082">
    <property type="entry name" value="TRX_Fd_NuoE_W_FDH_beta"/>
    <property type="match status" value="1"/>
</dbReference>
<evidence type="ECO:0000256" key="2">
    <source>
        <dbReference type="ARBA" id="ARBA00007523"/>
    </source>
</evidence>
<evidence type="ECO:0000256" key="8">
    <source>
        <dbReference type="ARBA" id="ARBA00031578"/>
    </source>
</evidence>
<evidence type="ECO:0000313" key="11">
    <source>
        <dbReference type="EMBL" id="EHJ92337.1"/>
    </source>
</evidence>
<evidence type="ECO:0000313" key="14">
    <source>
        <dbReference type="Proteomes" id="UP000216538"/>
    </source>
</evidence>
<dbReference type="Pfam" id="PF01512">
    <property type="entry name" value="Complex1_51K"/>
    <property type="match status" value="1"/>
</dbReference>
<keyword evidence="14" id="KW-1185">Reference proteome</keyword>
<feature type="domain" description="NADH-ubiquinone oxidoreductase 51kDa subunit iron-sulphur binding" evidence="10">
    <location>
        <begin position="487"/>
        <end position="532"/>
    </location>
</feature>
<evidence type="ECO:0000256" key="9">
    <source>
        <dbReference type="ARBA" id="ARBA00032787"/>
    </source>
</evidence>
<dbReference type="GO" id="GO:0008137">
    <property type="term" value="F:NADH dehydrogenase (ubiquinone) activity"/>
    <property type="evidence" value="ECO:0007669"/>
    <property type="project" value="InterPro"/>
</dbReference>
<dbReference type="Proteomes" id="UP000216538">
    <property type="component" value="Unassembled WGS sequence"/>
</dbReference>
<dbReference type="InterPro" id="IPR036249">
    <property type="entry name" value="Thioredoxin-like_sf"/>
</dbReference>
<name>A0A265DU09_9GAMM</name>
<dbReference type="GO" id="GO:0051539">
    <property type="term" value="F:4 iron, 4 sulfur cluster binding"/>
    <property type="evidence" value="ECO:0007669"/>
    <property type="project" value="UniProtKB-KW"/>
</dbReference>
<dbReference type="PROSITE" id="PS00645">
    <property type="entry name" value="COMPLEX1_51K_2"/>
    <property type="match status" value="1"/>
</dbReference>
<dbReference type="SUPFAM" id="SSF52833">
    <property type="entry name" value="Thioredoxin-like"/>
    <property type="match status" value="1"/>
</dbReference>
<dbReference type="STRING" id="1072583.KUC_2285"/>
<dbReference type="Proteomes" id="UP000005756">
    <property type="component" value="Unassembled WGS sequence"/>
</dbReference>
<dbReference type="Pfam" id="PF10589">
    <property type="entry name" value="NADH_4Fe-4S"/>
    <property type="match status" value="1"/>
</dbReference>
<dbReference type="GO" id="GO:0010181">
    <property type="term" value="F:FMN binding"/>
    <property type="evidence" value="ECO:0007669"/>
    <property type="project" value="InterPro"/>
</dbReference>
<protein>
    <recommendedName>
        <fullName evidence="3">NADH-quinone oxidoreductase subunit F</fullName>
    </recommendedName>
    <alternativeName>
        <fullName evidence="8">NADH dehydrogenase I subunit F</fullName>
    </alternativeName>
    <alternativeName>
        <fullName evidence="9">NDH-1 subunit F</fullName>
    </alternativeName>
</protein>
<dbReference type="OrthoDB" id="9805533at2"/>
<dbReference type="SUPFAM" id="SSF142019">
    <property type="entry name" value="Nqo1 FMN-binding domain-like"/>
    <property type="match status" value="1"/>
</dbReference>
<evidence type="ECO:0000256" key="5">
    <source>
        <dbReference type="ARBA" id="ARBA00022723"/>
    </source>
</evidence>
<keyword evidence="6" id="KW-0408">Iron</keyword>
<evidence type="ECO:0000256" key="1">
    <source>
        <dbReference type="ARBA" id="ARBA00001917"/>
    </source>
</evidence>
<dbReference type="PANTHER" id="PTHR43578">
    <property type="entry name" value="NADH-QUINONE OXIDOREDUCTASE SUBUNIT F"/>
    <property type="match status" value="1"/>
</dbReference>
<dbReference type="Pfam" id="PF01257">
    <property type="entry name" value="2Fe-2S_thioredx"/>
    <property type="match status" value="1"/>
</dbReference>
<dbReference type="Gene3D" id="3.40.30.10">
    <property type="entry name" value="Glutaredoxin"/>
    <property type="match status" value="1"/>
</dbReference>
<dbReference type="GO" id="GO:0046872">
    <property type="term" value="F:metal ion binding"/>
    <property type="evidence" value="ECO:0007669"/>
    <property type="project" value="UniProtKB-KW"/>
</dbReference>
<dbReference type="InterPro" id="IPR001949">
    <property type="entry name" value="NADH-UbQ_OxRdtase_51kDa_CS"/>
</dbReference>
<evidence type="ECO:0000256" key="4">
    <source>
        <dbReference type="ARBA" id="ARBA00022485"/>
    </source>
</evidence>
<dbReference type="Gene3D" id="1.20.1440.230">
    <property type="entry name" value="NADH-ubiquinone oxidoreductase 51kDa subunit, iron-sulphur binding domain"/>
    <property type="match status" value="1"/>
</dbReference>
<evidence type="ECO:0000313" key="13">
    <source>
        <dbReference type="Proteomes" id="UP000005756"/>
    </source>
</evidence>
<dbReference type="InterPro" id="IPR019554">
    <property type="entry name" value="Soluble_ligand-bd"/>
</dbReference>
<reference evidence="11 13" key="1">
    <citation type="submission" date="2011-10" db="EMBL/GenBank/DDBJ databases">
        <authorList>
            <person name="Quillaguamn J."/>
            <person name="Guzmn D."/>
            <person name="Balderrama-Subieta A."/>
            <person name="Cardona-Ortuo C."/>
            <person name="Guevara-Martnez M."/>
            <person name="Callisaya-Quispe N."/>
        </authorList>
    </citation>
    <scope>NUCLEOTIDE SEQUENCE [LARGE SCALE GENOMIC DNA]</scope>
    <source>
        <strain evidence="11 13">LC1</strain>
    </source>
</reference>
<dbReference type="EMBL" id="JH393258">
    <property type="protein sequence ID" value="EHJ92337.1"/>
    <property type="molecule type" value="Genomic_DNA"/>
</dbReference>
<dbReference type="InterPro" id="IPR011538">
    <property type="entry name" value="Nuo51_FMN-bd"/>
</dbReference>
<proteinExistence type="inferred from homology"/>
<gene>
    <name evidence="12" type="ORF">CE457_17740</name>
    <name evidence="11" type="ORF">KUC_2285</name>
</gene>
<dbReference type="InterPro" id="IPR041921">
    <property type="entry name" value="NuoE_N"/>
</dbReference>
<dbReference type="InterPro" id="IPR037225">
    <property type="entry name" value="Nuo51_FMN-bd_sf"/>
</dbReference>
<dbReference type="RefSeq" id="WP_007113250.1">
    <property type="nucleotide sequence ID" value="NZ_JH393258.1"/>
</dbReference>
<comment type="cofactor">
    <cofactor evidence="1">
        <name>FMN</name>
        <dbReference type="ChEBI" id="CHEBI:58210"/>
    </cofactor>
</comment>
<dbReference type="SMART" id="SM00928">
    <property type="entry name" value="NADH_4Fe-4S"/>
    <property type="match status" value="1"/>
</dbReference>
<dbReference type="InterPro" id="IPR037207">
    <property type="entry name" value="Nuop51_4Fe4S-bd_sf"/>
</dbReference>
<dbReference type="SUPFAM" id="SSF140490">
    <property type="entry name" value="Nqo1C-terminal domain-like"/>
    <property type="match status" value="1"/>
</dbReference>
<keyword evidence="4" id="KW-0004">4Fe-4S</keyword>
<dbReference type="EMBL" id="NPEY01000018">
    <property type="protein sequence ID" value="OZT72726.1"/>
    <property type="molecule type" value="Genomic_DNA"/>
</dbReference>
<comment type="similarity">
    <text evidence="2">Belongs to the complex I 51 kDa subunit family.</text>
</comment>
<sequence length="583" mass="63292">MTNRTVSSLRRRRGHPQGRELSPVALVALRALLGDERQQPSLRQRDQLLEHLHAIQDAHGHLSMVELRALATYMNLPMAAVYETATFYAHFDVVHDAQTPPPDTTVRVCDSLSCQLAGAAQLKAKLEAGFDPEAVRVLRAPCMGRCDSAPVVEVGHHHVQFATAEGVEAVVDTGHFHPEAILWQRLEAYQQAGGYQLLADCRGGRVSVDTLMATLENAGLRGLGGAGFPTFKKWHFVRQEPGPRYCVINADEGEPGTFKDRYHLEKSPHQFLEGALISAWAVEAKALYIYLRDEYPGLRRVLGEAVGELVQAGLVASEYIVLRRGAGAYICGEESALIESLEGKPGKPRHRPPYVAQQGLFGRPTLVNNVETVYWIAPIWQQGAEWFAGQGRNGRSGLRSFSVSGRVKYPGVYLAPAGITLRELVDEYCGGMAEGHQLAAYLPGGASGGILPASKADVPLDFDTLQNHGCFIGSAAVIVLSQQDNLQAVATNLLAFFADESCGQCTPCRVGTEKMHLLLERDNWDLGQLTRLAQVMQDASICGLGQAAPNPVLGLLKDFRAELAQQQIIVSDAAEAILKGSAP</sequence>
<dbReference type="FunFam" id="3.10.20.600:FF:000006">
    <property type="entry name" value="Formate dehydrogenase, beta subunit"/>
    <property type="match status" value="1"/>
</dbReference>
<evidence type="ECO:0000256" key="7">
    <source>
        <dbReference type="ARBA" id="ARBA00023014"/>
    </source>
</evidence>
<evidence type="ECO:0000256" key="3">
    <source>
        <dbReference type="ARBA" id="ARBA00019901"/>
    </source>
</evidence>
<dbReference type="Gene3D" id="3.40.50.11540">
    <property type="entry name" value="NADH-ubiquinone oxidoreductase 51kDa subunit"/>
    <property type="match status" value="1"/>
</dbReference>
<keyword evidence="5" id="KW-0479">Metal-binding</keyword>
<dbReference type="InterPro" id="IPR019575">
    <property type="entry name" value="Nuop51_4Fe4S-bd"/>
</dbReference>